<dbReference type="Proteomes" id="UP000813427">
    <property type="component" value="Unassembled WGS sequence"/>
</dbReference>
<feature type="transmembrane region" description="Helical" evidence="1">
    <location>
        <begin position="121"/>
        <end position="143"/>
    </location>
</feature>
<accession>A0A8K0RR24</accession>
<feature type="transmembrane region" description="Helical" evidence="1">
    <location>
        <begin position="195"/>
        <end position="221"/>
    </location>
</feature>
<reference evidence="2" key="1">
    <citation type="journal article" date="2021" name="Nat. Commun.">
        <title>Genetic determinants of endophytism in the Arabidopsis root mycobiome.</title>
        <authorList>
            <person name="Mesny F."/>
            <person name="Miyauchi S."/>
            <person name="Thiergart T."/>
            <person name="Pickel B."/>
            <person name="Atanasova L."/>
            <person name="Karlsson M."/>
            <person name="Huettel B."/>
            <person name="Barry K.W."/>
            <person name="Haridas S."/>
            <person name="Chen C."/>
            <person name="Bauer D."/>
            <person name="Andreopoulos W."/>
            <person name="Pangilinan J."/>
            <person name="LaButti K."/>
            <person name="Riley R."/>
            <person name="Lipzen A."/>
            <person name="Clum A."/>
            <person name="Drula E."/>
            <person name="Henrissat B."/>
            <person name="Kohler A."/>
            <person name="Grigoriev I.V."/>
            <person name="Martin F.M."/>
            <person name="Hacquard S."/>
        </authorList>
    </citation>
    <scope>NUCLEOTIDE SEQUENCE</scope>
    <source>
        <strain evidence="2">MPI-SDFR-AT-0068</strain>
    </source>
</reference>
<sequence length="361" mass="39357">MLSHAGSLLMRRDNMPAPNLGHEISQLPDWSALVFIANFLIFLPAFLLINYTFEKVFPVLAIVEDEKPPVYEPLAVEPLDNDDMPKPAATRPAIIAGHGRPVTSSFRATWSLLRSTGGFRALFRGLPCFIVQGLVTGLVNGIIYTMVPYSFVLANLISALICVQLNTAWVHIVITPASRQSFWSRLPPFKSTFSATWRPTLIFWAASQIVSLGSVGIMFLLGREQDSDVSEVQGLGSVAGILLVAIILQVAVQIPAYVVLVRVQASLLPVDADTIIPFDRSFNGRIEPVVVGGLGYATVRDAWSSFSKSAWRRIVMLSVKIVAISFAVMFVMACVIIPQFILLASLGASNDDGPGNQDIKM</sequence>
<feature type="transmembrane region" description="Helical" evidence="1">
    <location>
        <begin position="30"/>
        <end position="49"/>
    </location>
</feature>
<protein>
    <recommendedName>
        <fullName evidence="4">Ubiquitin carrier protein</fullName>
    </recommendedName>
</protein>
<feature type="transmembrane region" description="Helical" evidence="1">
    <location>
        <begin position="149"/>
        <end position="174"/>
    </location>
</feature>
<feature type="transmembrane region" description="Helical" evidence="1">
    <location>
        <begin position="241"/>
        <end position="260"/>
    </location>
</feature>
<comment type="caution">
    <text evidence="2">The sequence shown here is derived from an EMBL/GenBank/DDBJ whole genome shotgun (WGS) entry which is preliminary data.</text>
</comment>
<dbReference type="OrthoDB" id="2896006at2759"/>
<evidence type="ECO:0000256" key="1">
    <source>
        <dbReference type="SAM" id="Phobius"/>
    </source>
</evidence>
<name>A0A8K0RR24_9HYPO</name>
<evidence type="ECO:0000313" key="2">
    <source>
        <dbReference type="EMBL" id="KAH7238261.1"/>
    </source>
</evidence>
<keyword evidence="1" id="KW-0472">Membrane</keyword>
<proteinExistence type="predicted"/>
<gene>
    <name evidence="2" type="ORF">BKA59DRAFT_557769</name>
</gene>
<dbReference type="EMBL" id="JAGPXF010000006">
    <property type="protein sequence ID" value="KAH7238261.1"/>
    <property type="molecule type" value="Genomic_DNA"/>
</dbReference>
<feature type="transmembrane region" description="Helical" evidence="1">
    <location>
        <begin position="314"/>
        <end position="341"/>
    </location>
</feature>
<evidence type="ECO:0008006" key="4">
    <source>
        <dbReference type="Google" id="ProtNLM"/>
    </source>
</evidence>
<evidence type="ECO:0000313" key="3">
    <source>
        <dbReference type="Proteomes" id="UP000813427"/>
    </source>
</evidence>
<organism evidence="2 3">
    <name type="scientific">Fusarium tricinctum</name>
    <dbReference type="NCBI Taxonomy" id="61284"/>
    <lineage>
        <taxon>Eukaryota</taxon>
        <taxon>Fungi</taxon>
        <taxon>Dikarya</taxon>
        <taxon>Ascomycota</taxon>
        <taxon>Pezizomycotina</taxon>
        <taxon>Sordariomycetes</taxon>
        <taxon>Hypocreomycetidae</taxon>
        <taxon>Hypocreales</taxon>
        <taxon>Nectriaceae</taxon>
        <taxon>Fusarium</taxon>
        <taxon>Fusarium tricinctum species complex</taxon>
    </lineage>
</organism>
<dbReference type="AlphaFoldDB" id="A0A8K0RR24"/>
<keyword evidence="1" id="KW-0812">Transmembrane</keyword>
<keyword evidence="1" id="KW-1133">Transmembrane helix</keyword>
<keyword evidence="3" id="KW-1185">Reference proteome</keyword>